<dbReference type="Pfam" id="PF22528">
    <property type="entry name" value="PRMT_C"/>
    <property type="match status" value="1"/>
</dbReference>
<evidence type="ECO:0000256" key="7">
    <source>
        <dbReference type="ARBA" id="ARBA00022691"/>
    </source>
</evidence>
<evidence type="ECO:0000256" key="6">
    <source>
        <dbReference type="ARBA" id="ARBA00022679"/>
    </source>
</evidence>
<dbReference type="InterPro" id="IPR013216">
    <property type="entry name" value="Methyltransf_11"/>
</dbReference>
<dbReference type="EMBL" id="JASJQH010000523">
    <property type="protein sequence ID" value="KAK9763965.1"/>
    <property type="molecule type" value="Genomic_DNA"/>
</dbReference>
<evidence type="ECO:0000256" key="10">
    <source>
        <dbReference type="ARBA" id="ARBA00023163"/>
    </source>
</evidence>
<organism evidence="16 17">
    <name type="scientific">Basidiobolus ranarum</name>
    <dbReference type="NCBI Taxonomy" id="34480"/>
    <lineage>
        <taxon>Eukaryota</taxon>
        <taxon>Fungi</taxon>
        <taxon>Fungi incertae sedis</taxon>
        <taxon>Zoopagomycota</taxon>
        <taxon>Entomophthoromycotina</taxon>
        <taxon>Basidiobolomycetes</taxon>
        <taxon>Basidiobolales</taxon>
        <taxon>Basidiobolaceae</taxon>
        <taxon>Basidiobolus</taxon>
    </lineage>
</organism>
<keyword evidence="7 13" id="KW-0949">S-adenosyl-L-methionine</keyword>
<evidence type="ECO:0000256" key="1">
    <source>
        <dbReference type="ARBA" id="ARBA00004123"/>
    </source>
</evidence>
<dbReference type="Proteomes" id="UP001479436">
    <property type="component" value="Unassembled WGS sequence"/>
</dbReference>
<keyword evidence="10" id="KW-0804">Transcription</keyword>
<keyword evidence="4" id="KW-0963">Cytoplasm</keyword>
<reference evidence="16 17" key="1">
    <citation type="submission" date="2023-04" db="EMBL/GenBank/DDBJ databases">
        <title>Genome of Basidiobolus ranarum AG-B5.</title>
        <authorList>
            <person name="Stajich J.E."/>
            <person name="Carter-House D."/>
            <person name="Gryganskyi A."/>
        </authorList>
    </citation>
    <scope>NUCLEOTIDE SEQUENCE [LARGE SCALE GENOMIC DNA]</scope>
    <source>
        <strain evidence="16 17">AG-B5</strain>
    </source>
</reference>
<evidence type="ECO:0000256" key="5">
    <source>
        <dbReference type="ARBA" id="ARBA00022603"/>
    </source>
</evidence>
<dbReference type="PANTHER" id="PTHR11006:SF10">
    <property type="entry name" value="HISTONE-ARGININE METHYLTRANSFERASE CARMER-RELATED"/>
    <property type="match status" value="1"/>
</dbReference>
<evidence type="ECO:0000259" key="14">
    <source>
        <dbReference type="Pfam" id="PF08241"/>
    </source>
</evidence>
<evidence type="ECO:0000313" key="17">
    <source>
        <dbReference type="Proteomes" id="UP001479436"/>
    </source>
</evidence>
<dbReference type="PANTHER" id="PTHR11006">
    <property type="entry name" value="PROTEIN ARGININE N-METHYLTRANSFERASE"/>
    <property type="match status" value="1"/>
</dbReference>
<dbReference type="CDD" id="cd02440">
    <property type="entry name" value="AdoMet_MTases"/>
    <property type="match status" value="1"/>
</dbReference>
<evidence type="ECO:0000256" key="8">
    <source>
        <dbReference type="ARBA" id="ARBA00022853"/>
    </source>
</evidence>
<feature type="domain" description="Methyltransferase type 11" evidence="14">
    <location>
        <begin position="57"/>
        <end position="164"/>
    </location>
</feature>
<keyword evidence="17" id="KW-1185">Reference proteome</keyword>
<dbReference type="InterPro" id="IPR025799">
    <property type="entry name" value="Arg_MeTrfase"/>
</dbReference>
<dbReference type="PROSITE" id="PS51678">
    <property type="entry name" value="SAM_MT_PRMT"/>
    <property type="match status" value="1"/>
</dbReference>
<keyword evidence="11" id="KW-0539">Nucleus</keyword>
<name>A0ABR2WR19_9FUNG</name>
<comment type="catalytic activity">
    <reaction evidence="12">
        <text>L-arginyl-[protein] + 2 S-adenosyl-L-methionine = N(omega),N(omega)-dimethyl-L-arginyl-[protein] + 2 S-adenosyl-L-homocysteine + 2 H(+)</text>
        <dbReference type="Rhea" id="RHEA:48096"/>
        <dbReference type="Rhea" id="RHEA-COMP:10532"/>
        <dbReference type="Rhea" id="RHEA-COMP:11991"/>
        <dbReference type="ChEBI" id="CHEBI:15378"/>
        <dbReference type="ChEBI" id="CHEBI:29965"/>
        <dbReference type="ChEBI" id="CHEBI:57856"/>
        <dbReference type="ChEBI" id="CHEBI:59789"/>
        <dbReference type="ChEBI" id="CHEBI:61897"/>
        <dbReference type="EC" id="2.1.1.319"/>
    </reaction>
</comment>
<keyword evidence="9" id="KW-0805">Transcription regulation</keyword>
<dbReference type="Pfam" id="PF08241">
    <property type="entry name" value="Methyltransf_11"/>
    <property type="match status" value="1"/>
</dbReference>
<evidence type="ECO:0000256" key="3">
    <source>
        <dbReference type="ARBA" id="ARBA00011925"/>
    </source>
</evidence>
<dbReference type="InterPro" id="IPR029063">
    <property type="entry name" value="SAM-dependent_MTases_sf"/>
</dbReference>
<keyword evidence="8" id="KW-0156">Chromatin regulator</keyword>
<evidence type="ECO:0000256" key="9">
    <source>
        <dbReference type="ARBA" id="ARBA00023015"/>
    </source>
</evidence>
<comment type="caution">
    <text evidence="16">The sequence shown here is derived from an EMBL/GenBank/DDBJ whole genome shotgun (WGS) entry which is preliminary data.</text>
</comment>
<keyword evidence="5 13" id="KW-0489">Methyltransferase</keyword>
<evidence type="ECO:0000313" key="16">
    <source>
        <dbReference type="EMBL" id="KAK9763965.1"/>
    </source>
</evidence>
<protein>
    <recommendedName>
        <fullName evidence="3">type I protein arginine methyltransferase</fullName>
        <ecNumber evidence="3">2.1.1.319</ecNumber>
    </recommendedName>
</protein>
<evidence type="ECO:0000256" key="4">
    <source>
        <dbReference type="ARBA" id="ARBA00022490"/>
    </source>
</evidence>
<gene>
    <name evidence="16" type="ORF">K7432_008922</name>
</gene>
<sequence>MSEQNENPPVEQRDPAYFQYYGMLTHQQNMLQDVVRTSTYRNAILNNGALFKDRLVLDVGAGSGILSYFAAQAGAKVYAVEASGMAEKMQKVVNEANKKDGTGKNAWMKDRIQVVQDKIESPNLPVPQVDTLISEPIGVLLVHERMLESFVYARDKYLKPGGAILPSQGSIELAPFTDFALWTETMGKVRFWQHSNFYGVDLRPLQEDAREEMFGMPVVGHFDPKSLMALPTPGGFNVDFYTITLPQLRDFTIPIYWQIKYTGIMHGVAGWFDLSFIPPVGTLNPVNIDMSTGPAAERTHWQQVRFLFKEPLAVNSNQVVKGWMRCVVNEMRSYFVDAEIAVCDENFNVTPETIESLPISSRRKGRWNLHEQTYNYNYVPEYAGNQDLFRPENNFLYEPENEFVKLDMDQISEDMMTMVESVAEAVALPNFN</sequence>
<dbReference type="SUPFAM" id="SSF53335">
    <property type="entry name" value="S-adenosyl-L-methionine-dependent methyltransferases"/>
    <property type="match status" value="1"/>
</dbReference>
<evidence type="ECO:0000259" key="15">
    <source>
        <dbReference type="Pfam" id="PF22528"/>
    </source>
</evidence>
<dbReference type="Gene3D" id="2.70.160.11">
    <property type="entry name" value="Hnrnp arginine n-methyltransferase1"/>
    <property type="match status" value="1"/>
</dbReference>
<accession>A0ABR2WR19</accession>
<evidence type="ECO:0000256" key="11">
    <source>
        <dbReference type="ARBA" id="ARBA00023242"/>
    </source>
</evidence>
<proteinExistence type="predicted"/>
<evidence type="ECO:0000256" key="12">
    <source>
        <dbReference type="ARBA" id="ARBA00049086"/>
    </source>
</evidence>
<dbReference type="InterPro" id="IPR055135">
    <property type="entry name" value="PRMT_dom"/>
</dbReference>
<dbReference type="EC" id="2.1.1.319" evidence="3"/>
<feature type="domain" description="Protein arginine N-methyltransferase" evidence="15">
    <location>
        <begin position="188"/>
        <end position="339"/>
    </location>
</feature>
<dbReference type="Gene3D" id="3.40.50.150">
    <property type="entry name" value="Vaccinia Virus protein VP39"/>
    <property type="match status" value="1"/>
</dbReference>
<evidence type="ECO:0000256" key="13">
    <source>
        <dbReference type="PROSITE-ProRule" id="PRU01015"/>
    </source>
</evidence>
<evidence type="ECO:0000256" key="2">
    <source>
        <dbReference type="ARBA" id="ARBA00004496"/>
    </source>
</evidence>
<keyword evidence="6 13" id="KW-0808">Transferase</keyword>
<comment type="subcellular location">
    <subcellularLocation>
        <location evidence="2">Cytoplasm</location>
    </subcellularLocation>
    <subcellularLocation>
        <location evidence="1">Nucleus</location>
    </subcellularLocation>
</comment>